<accession>A0ACC3P126</accession>
<keyword evidence="2" id="KW-1185">Reference proteome</keyword>
<organism evidence="1 2">
    <name type="scientific">Phaseolus vulgaris</name>
    <name type="common">Kidney bean</name>
    <name type="synonym">French bean</name>
    <dbReference type="NCBI Taxonomy" id="3885"/>
    <lineage>
        <taxon>Eukaryota</taxon>
        <taxon>Viridiplantae</taxon>
        <taxon>Streptophyta</taxon>
        <taxon>Embryophyta</taxon>
        <taxon>Tracheophyta</taxon>
        <taxon>Spermatophyta</taxon>
        <taxon>Magnoliopsida</taxon>
        <taxon>eudicotyledons</taxon>
        <taxon>Gunneridae</taxon>
        <taxon>Pentapetalae</taxon>
        <taxon>rosids</taxon>
        <taxon>fabids</taxon>
        <taxon>Fabales</taxon>
        <taxon>Fabaceae</taxon>
        <taxon>Papilionoideae</taxon>
        <taxon>50 kb inversion clade</taxon>
        <taxon>NPAAA clade</taxon>
        <taxon>indigoferoid/millettioid clade</taxon>
        <taxon>Phaseoleae</taxon>
        <taxon>Phaseolus</taxon>
    </lineage>
</organism>
<protein>
    <submittedName>
        <fullName evidence="1">Uncharacterized protein</fullName>
    </submittedName>
</protein>
<proteinExistence type="predicted"/>
<dbReference type="Proteomes" id="UP000000226">
    <property type="component" value="Unassembled WGS sequence"/>
</dbReference>
<dbReference type="EMBL" id="MU967757">
    <property type="protein sequence ID" value="KAK6646050.1"/>
    <property type="molecule type" value="Genomic_DNA"/>
</dbReference>
<evidence type="ECO:0000313" key="1">
    <source>
        <dbReference type="EMBL" id="KAK6646050.1"/>
    </source>
</evidence>
<comment type="caution">
    <text evidence="1">The sequence shown here is derived from an EMBL/GenBank/DDBJ whole genome shotgun (WGS) entry which is preliminary data.</text>
</comment>
<name>A0ACC3P126_PHAVU</name>
<gene>
    <name evidence="1" type="ORF">PHAVU_L004843</name>
</gene>
<evidence type="ECO:0000313" key="2">
    <source>
        <dbReference type="Proteomes" id="UP000000226"/>
    </source>
</evidence>
<reference evidence="1" key="1">
    <citation type="submission" date="2023-07" db="EMBL/GenBank/DDBJ databases">
        <title>WGS assembly of Phaseolus vulgaris.</title>
        <authorList>
            <person name="Schmutz J."/>
            <person name="Mcclean P."/>
            <person name="Shu S."/>
            <person name="Cregan P."/>
            <person name="Rokhsar D."/>
            <person name="Jackson S."/>
        </authorList>
    </citation>
    <scope>NUCLEOTIDE SEQUENCE</scope>
</reference>
<sequence length="81" mass="8592">MLKKIENMAQQDEGGPLGLLQPVNARTELVRNSDNAGTGTGSISFNTLLTASPPSSTDSSSDLDTQALFVSGRWKEGIHCE</sequence>